<evidence type="ECO:0000313" key="10">
    <source>
        <dbReference type="EMBL" id="MBP1930128.1"/>
    </source>
</evidence>
<dbReference type="SUPFAM" id="SSF58104">
    <property type="entry name" value="Methyl-accepting chemotaxis protein (MCP) signaling domain"/>
    <property type="match status" value="1"/>
</dbReference>
<dbReference type="Pfam" id="PF00015">
    <property type="entry name" value="MCPsignal"/>
    <property type="match status" value="1"/>
</dbReference>
<dbReference type="CDD" id="cd06225">
    <property type="entry name" value="HAMP"/>
    <property type="match status" value="1"/>
</dbReference>
<dbReference type="PANTHER" id="PTHR32089:SF112">
    <property type="entry name" value="LYSOZYME-LIKE PROTEIN-RELATED"/>
    <property type="match status" value="1"/>
</dbReference>
<evidence type="ECO:0000256" key="5">
    <source>
        <dbReference type="ARBA" id="ARBA00029447"/>
    </source>
</evidence>
<dbReference type="PROSITE" id="PS50111">
    <property type="entry name" value="CHEMOTAXIS_TRANSDUC_2"/>
    <property type="match status" value="1"/>
</dbReference>
<dbReference type="SMART" id="SM00304">
    <property type="entry name" value="HAMP"/>
    <property type="match status" value="1"/>
</dbReference>
<evidence type="ECO:0000259" key="9">
    <source>
        <dbReference type="PROSITE" id="PS50885"/>
    </source>
</evidence>
<protein>
    <submittedName>
        <fullName evidence="10">Methyl-accepting chemotaxis protein</fullName>
    </submittedName>
</protein>
<keyword evidence="7" id="KW-0812">Transmembrane</keyword>
<feature type="domain" description="Methyl-accepting transducer" evidence="8">
    <location>
        <begin position="287"/>
        <end position="537"/>
    </location>
</feature>
<comment type="subcellular location">
    <subcellularLocation>
        <location evidence="1">Cell membrane</location>
    </subcellularLocation>
</comment>
<keyword evidence="2" id="KW-1003">Cell membrane</keyword>
<dbReference type="Gene3D" id="6.10.340.10">
    <property type="match status" value="1"/>
</dbReference>
<dbReference type="EMBL" id="JAGGKT010000001">
    <property type="protein sequence ID" value="MBP1930128.1"/>
    <property type="molecule type" value="Genomic_DNA"/>
</dbReference>
<dbReference type="PANTHER" id="PTHR32089">
    <property type="entry name" value="METHYL-ACCEPTING CHEMOTAXIS PROTEIN MCPB"/>
    <property type="match status" value="1"/>
</dbReference>
<organism evidence="10 11">
    <name type="scientific">Ammoniphilus resinae</name>
    <dbReference type="NCBI Taxonomy" id="861532"/>
    <lineage>
        <taxon>Bacteria</taxon>
        <taxon>Bacillati</taxon>
        <taxon>Bacillota</taxon>
        <taxon>Bacilli</taxon>
        <taxon>Bacillales</taxon>
        <taxon>Paenibacillaceae</taxon>
        <taxon>Aneurinibacillus group</taxon>
        <taxon>Ammoniphilus</taxon>
    </lineage>
</organism>
<keyword evidence="3 7" id="KW-0472">Membrane</keyword>
<evidence type="ECO:0000256" key="1">
    <source>
        <dbReference type="ARBA" id="ARBA00004236"/>
    </source>
</evidence>
<dbReference type="SMART" id="SM00283">
    <property type="entry name" value="MA"/>
    <property type="match status" value="1"/>
</dbReference>
<feature type="domain" description="HAMP" evidence="9">
    <location>
        <begin position="216"/>
        <end position="268"/>
    </location>
</feature>
<dbReference type="RefSeq" id="WP_209807883.1">
    <property type="nucleotide sequence ID" value="NZ_JAGGKT010000001.1"/>
</dbReference>
<evidence type="ECO:0000256" key="3">
    <source>
        <dbReference type="ARBA" id="ARBA00023136"/>
    </source>
</evidence>
<proteinExistence type="inferred from homology"/>
<sequence>MKNSLRFKMIAIFSTIVLLTCISFAYLSYISSVKLAKDSLAHLAGNISVQAAKTIDLNKYQKEILIQDGETDYYKELRTELNDIREKTGLTYLYTMGREQTGNGFKYFYMVDGMPLDDQEASQLGDEEDANTYPNIVSAFETGEMQIEVSDTEEYGALITTYLPLKTSSGDVIGILGADLDATEFYALMDSYKKKMVISTLVVLLISFIVVYGFSLYLVNPIKYLTNQVSKVGEGDLSIHLRSRRTDEIGTLTNSIQKMMDDLKQIIQGINLNSIELVNASSQLFAGANEVKEGNHQIAVTMNELSNGAESQAGSANQVSQTMQLFTRQIQEASGQGMELNVASGKVLNLTNNGFHLMSESEQQFRLIYLGVKESIEKVKGLDLRSKEISQLIQVIQDIANQTNLLALNAAIEAARAGEHGRGFAVVADEVRKLAEQVTGSIGHIVEIVQGVQKESNETVDALQHSYAQVAEGTEKIKITRDTFNEINTSILSIQGQIKNISYRLNEIFKQSEEINESLESVAAIAEESSAGMEETSASVQQSASVMESIVKASNSVSKLAEQLNRSVEHFKLVEDEDRAHGFRG</sequence>
<dbReference type="Gene3D" id="1.10.287.950">
    <property type="entry name" value="Methyl-accepting chemotaxis protein"/>
    <property type="match status" value="1"/>
</dbReference>
<reference evidence="10 11" key="1">
    <citation type="submission" date="2021-03" db="EMBL/GenBank/DDBJ databases">
        <title>Genomic Encyclopedia of Type Strains, Phase IV (KMG-IV): sequencing the most valuable type-strain genomes for metagenomic binning, comparative biology and taxonomic classification.</title>
        <authorList>
            <person name="Goeker M."/>
        </authorList>
    </citation>
    <scope>NUCLEOTIDE SEQUENCE [LARGE SCALE GENOMIC DNA]</scope>
    <source>
        <strain evidence="10 11">DSM 24738</strain>
    </source>
</reference>
<name>A0ABS4GIP5_9BACL</name>
<dbReference type="Proteomes" id="UP001519343">
    <property type="component" value="Unassembled WGS sequence"/>
</dbReference>
<keyword evidence="11" id="KW-1185">Reference proteome</keyword>
<evidence type="ECO:0000256" key="4">
    <source>
        <dbReference type="ARBA" id="ARBA00023224"/>
    </source>
</evidence>
<comment type="caution">
    <text evidence="10">The sequence shown here is derived from an EMBL/GenBank/DDBJ whole genome shotgun (WGS) entry which is preliminary data.</text>
</comment>
<dbReference type="PROSITE" id="PS50885">
    <property type="entry name" value="HAMP"/>
    <property type="match status" value="1"/>
</dbReference>
<feature type="transmembrane region" description="Helical" evidence="7">
    <location>
        <begin position="196"/>
        <end position="219"/>
    </location>
</feature>
<evidence type="ECO:0000256" key="7">
    <source>
        <dbReference type="SAM" id="Phobius"/>
    </source>
</evidence>
<gene>
    <name evidence="10" type="ORF">J2Z37_000115</name>
</gene>
<dbReference type="CDD" id="cd11386">
    <property type="entry name" value="MCP_signal"/>
    <property type="match status" value="1"/>
</dbReference>
<feature type="transmembrane region" description="Helical" evidence="7">
    <location>
        <begin position="6"/>
        <end position="27"/>
    </location>
</feature>
<evidence type="ECO:0000256" key="6">
    <source>
        <dbReference type="PROSITE-ProRule" id="PRU00284"/>
    </source>
</evidence>
<comment type="similarity">
    <text evidence="5">Belongs to the methyl-accepting chemotaxis (MCP) protein family.</text>
</comment>
<evidence type="ECO:0000259" key="8">
    <source>
        <dbReference type="PROSITE" id="PS50111"/>
    </source>
</evidence>
<keyword evidence="4 6" id="KW-0807">Transducer</keyword>
<dbReference type="Pfam" id="PF00672">
    <property type="entry name" value="HAMP"/>
    <property type="match status" value="1"/>
</dbReference>
<dbReference type="InterPro" id="IPR003660">
    <property type="entry name" value="HAMP_dom"/>
</dbReference>
<accession>A0ABS4GIP5</accession>
<evidence type="ECO:0000256" key="2">
    <source>
        <dbReference type="ARBA" id="ARBA00022475"/>
    </source>
</evidence>
<evidence type="ECO:0000313" key="11">
    <source>
        <dbReference type="Proteomes" id="UP001519343"/>
    </source>
</evidence>
<keyword evidence="7" id="KW-1133">Transmembrane helix</keyword>
<dbReference type="InterPro" id="IPR004089">
    <property type="entry name" value="MCPsignal_dom"/>
</dbReference>